<comment type="caution">
    <text evidence="3">The sequence shown here is derived from an EMBL/GenBank/DDBJ whole genome shotgun (WGS) entry which is preliminary data.</text>
</comment>
<feature type="compositionally biased region" description="Polar residues" evidence="1">
    <location>
        <begin position="1"/>
        <end position="23"/>
    </location>
</feature>
<evidence type="ECO:0000313" key="3">
    <source>
        <dbReference type="EMBL" id="KAH7568999.1"/>
    </source>
</evidence>
<evidence type="ECO:0000313" key="4">
    <source>
        <dbReference type="Proteomes" id="UP000827721"/>
    </source>
</evidence>
<proteinExistence type="predicted"/>
<gene>
    <name evidence="3" type="ORF">JRO89_XS06G0086900</name>
</gene>
<keyword evidence="4" id="KW-1185">Reference proteome</keyword>
<dbReference type="Pfam" id="PF01221">
    <property type="entry name" value="Dynein_light"/>
    <property type="match status" value="1"/>
</dbReference>
<dbReference type="InterPro" id="IPR037177">
    <property type="entry name" value="DLC_sf"/>
</dbReference>
<feature type="region of interest" description="Disordered" evidence="1">
    <location>
        <begin position="1"/>
        <end position="29"/>
    </location>
</feature>
<evidence type="ECO:0000256" key="1">
    <source>
        <dbReference type="SAM" id="MobiDB-lite"/>
    </source>
</evidence>
<dbReference type="InterPro" id="IPR001372">
    <property type="entry name" value="Dynein_light_chain_typ-1/2"/>
</dbReference>
<organism evidence="3 4">
    <name type="scientific">Xanthoceras sorbifolium</name>
    <dbReference type="NCBI Taxonomy" id="99658"/>
    <lineage>
        <taxon>Eukaryota</taxon>
        <taxon>Viridiplantae</taxon>
        <taxon>Streptophyta</taxon>
        <taxon>Embryophyta</taxon>
        <taxon>Tracheophyta</taxon>
        <taxon>Spermatophyta</taxon>
        <taxon>Magnoliopsida</taxon>
        <taxon>eudicotyledons</taxon>
        <taxon>Gunneridae</taxon>
        <taxon>Pentapetalae</taxon>
        <taxon>rosids</taxon>
        <taxon>malvids</taxon>
        <taxon>Sapindales</taxon>
        <taxon>Sapindaceae</taxon>
        <taxon>Xanthoceroideae</taxon>
        <taxon>Xanthoceras</taxon>
    </lineage>
</organism>
<keyword evidence="2" id="KW-0472">Membrane</keyword>
<keyword evidence="2" id="KW-1133">Transmembrane helix</keyword>
<dbReference type="Gene3D" id="3.30.740.10">
    <property type="entry name" value="Protein Inhibitor Of Neuronal Nitric Oxide Synthase"/>
    <property type="match status" value="1"/>
</dbReference>
<sequence length="221" mass="24383">MWTHNHSSPDHPQTSQYISNHNHSSPDHQAVDEVDRAPLRMHQPPVVVSQMLVCALQPPGFYSSFHCTNLDEIPSTPDNGTEPIEPPCSSLIQLISAMLEGKAVVGEADMLQKMQQELNLAAKALDPFDVTESIDFNKARGPGWQCILGTDFSSFVIHSHGCFIYFGIGSLAILLFRSVINQADEANLFSTLETVNALEFFLVSSGFPVLPGSYKKKKKKL</sequence>
<accession>A0ABQ8HXC3</accession>
<evidence type="ECO:0008006" key="5">
    <source>
        <dbReference type="Google" id="ProtNLM"/>
    </source>
</evidence>
<feature type="transmembrane region" description="Helical" evidence="2">
    <location>
        <begin position="162"/>
        <end position="180"/>
    </location>
</feature>
<dbReference type="EMBL" id="JAFEMO010000006">
    <property type="protein sequence ID" value="KAH7568999.1"/>
    <property type="molecule type" value="Genomic_DNA"/>
</dbReference>
<dbReference type="SMART" id="SM01375">
    <property type="entry name" value="Dynein_light"/>
    <property type="match status" value="1"/>
</dbReference>
<name>A0ABQ8HXC3_9ROSI</name>
<dbReference type="PANTHER" id="PTHR11886">
    <property type="entry name" value="DYNEIN LIGHT CHAIN"/>
    <property type="match status" value="1"/>
</dbReference>
<keyword evidence="2" id="KW-0812">Transmembrane</keyword>
<reference evidence="3 4" key="1">
    <citation type="submission" date="2021-02" db="EMBL/GenBank/DDBJ databases">
        <title>Plant Genome Project.</title>
        <authorList>
            <person name="Zhang R.-G."/>
        </authorList>
    </citation>
    <scope>NUCLEOTIDE SEQUENCE [LARGE SCALE GENOMIC DNA]</scope>
    <source>
        <tissue evidence="3">Leaves</tissue>
    </source>
</reference>
<protein>
    <recommendedName>
        <fullName evidence="5">Dynein light chain</fullName>
    </recommendedName>
</protein>
<dbReference type="PANTHER" id="PTHR11886:SF70">
    <property type="entry name" value="DYNEIN LIGHT CHAIN"/>
    <property type="match status" value="1"/>
</dbReference>
<evidence type="ECO:0000256" key="2">
    <source>
        <dbReference type="SAM" id="Phobius"/>
    </source>
</evidence>
<dbReference type="Proteomes" id="UP000827721">
    <property type="component" value="Unassembled WGS sequence"/>
</dbReference>
<dbReference type="SUPFAM" id="SSF54648">
    <property type="entry name" value="DLC"/>
    <property type="match status" value="1"/>
</dbReference>